<reference evidence="3 4" key="1">
    <citation type="submission" date="2018-08" db="EMBL/GenBank/DDBJ databases">
        <title>Genome and evolution of the arbuscular mycorrhizal fungus Diversispora epigaea (formerly Glomus versiforme) and its bacterial endosymbionts.</title>
        <authorList>
            <person name="Sun X."/>
            <person name="Fei Z."/>
            <person name="Harrison M."/>
        </authorList>
    </citation>
    <scope>NUCLEOTIDE SEQUENCE [LARGE SCALE GENOMIC DNA]</scope>
    <source>
        <strain evidence="3 4">IT104</strain>
    </source>
</reference>
<dbReference type="InterPro" id="IPR011009">
    <property type="entry name" value="Kinase-like_dom_sf"/>
</dbReference>
<dbReference type="AlphaFoldDB" id="A0A397JGE9"/>
<feature type="domain" description="Protein kinase" evidence="2">
    <location>
        <begin position="66"/>
        <end position="332"/>
    </location>
</feature>
<keyword evidence="4" id="KW-1185">Reference proteome</keyword>
<feature type="compositionally biased region" description="Acidic residues" evidence="1">
    <location>
        <begin position="561"/>
        <end position="582"/>
    </location>
</feature>
<protein>
    <recommendedName>
        <fullName evidence="2">Protein kinase domain-containing protein</fullName>
    </recommendedName>
</protein>
<dbReference type="GO" id="GO:0005524">
    <property type="term" value="F:ATP binding"/>
    <property type="evidence" value="ECO:0007669"/>
    <property type="project" value="InterPro"/>
</dbReference>
<dbReference type="InterPro" id="IPR001245">
    <property type="entry name" value="Ser-Thr/Tyr_kinase_cat_dom"/>
</dbReference>
<dbReference type="EMBL" id="PQFF01000082">
    <property type="protein sequence ID" value="RHZ84043.1"/>
    <property type="molecule type" value="Genomic_DNA"/>
</dbReference>
<name>A0A397JGE9_9GLOM</name>
<organism evidence="3 4">
    <name type="scientific">Diversispora epigaea</name>
    <dbReference type="NCBI Taxonomy" id="1348612"/>
    <lineage>
        <taxon>Eukaryota</taxon>
        <taxon>Fungi</taxon>
        <taxon>Fungi incertae sedis</taxon>
        <taxon>Mucoromycota</taxon>
        <taxon>Glomeromycotina</taxon>
        <taxon>Glomeromycetes</taxon>
        <taxon>Diversisporales</taxon>
        <taxon>Diversisporaceae</taxon>
        <taxon>Diversispora</taxon>
    </lineage>
</organism>
<dbReference type="Gene3D" id="1.10.510.10">
    <property type="entry name" value="Transferase(Phosphotransferase) domain 1"/>
    <property type="match status" value="1"/>
</dbReference>
<sequence>MFSLYGKCNECNQDNTELRWCNSCNSKRFKSEFDNWTSGDTEIDELIQQTQLKANKCTEIIEWISFNKFEDVKCLAFGTAYKAIWLDGCIEYWDHEKKNWSRLRSQNVCLKSFNTSTNRSAFLKEIKNQLKFQGESTKIYGITKNPSENEYMIVMQYASEGSLRIMLNTKFYYLTWKDKINILYHIAIELFIIHSKGLMQKNLHPGNIVNESFFAYFTDVELCKPVSENDHEKIYGVIPYLAPEILKGEEYTQESDIYAFGMVMFEVFTSYPPYYNIPHDENLVRLICNGHKPEIKCEIPQLLKDIMEKCWDFESCNRPTIEELKIQFEKYYKLENQIKVANKANEKFIQYYPTVTHPQAVYISRHLHFLKHEEDNTQKESKLKGEPELKEKPVINSAVSCDILNNFQFLESVDNIDKFSSEDIYQTDFFSVKATITLGTTATTDLENLLLEQKDAIDNILKSQPVYAVGPNIQQGYSIPCITCYVSKPLEKQVLEDLSALFDHEFEIEVQVVEHTEEDTSSSNDNQSDPLNKSNRINNDLSNGDVEMRDSNGNGNGDVGNGDENDNDGNNDGNDDGNDDEIGNGNADGDGVGDGDGNGGGGGGGKGKEKENEDKFMEVSSAAKVLYEDKFQSFNIDAKLWANVSRDYKFSPPVNTLKFKINLFACRVGQMLNEKCRKLHNFVGYYIDSVEIGVSPLSCTPGDISDMISLKNQYLPQKHFTSVDHSVNHGKTRGLSLNISKNPGATAAYNVSNNKGFKVTTNDWHMEPSGCNTTGVLWPYRFTAQELYKDGENQRNLPSTDIHSGHWYIKDNMKGFSITIKQVLNCKNKSNKFNKFSFGSSVIKCPKVVHTLVITFNNLKEFNRGFAELRKKLHCGSLNPQIKLKRNCNRYANILESDEENDFLVTGFKRKLEDLETEQCLKKKKGD</sequence>
<accession>A0A397JGE9</accession>
<evidence type="ECO:0000259" key="2">
    <source>
        <dbReference type="PROSITE" id="PS50011"/>
    </source>
</evidence>
<dbReference type="STRING" id="1348612.A0A397JGE9"/>
<comment type="caution">
    <text evidence="3">The sequence shown here is derived from an EMBL/GenBank/DDBJ whole genome shotgun (WGS) entry which is preliminary data.</text>
</comment>
<dbReference type="InterPro" id="IPR000719">
    <property type="entry name" value="Prot_kinase_dom"/>
</dbReference>
<dbReference type="PANTHER" id="PTHR45756:SF1">
    <property type="entry name" value="PROTEIN KINASE DOMAIN CONTAINING PROTEIN"/>
    <property type="match status" value="1"/>
</dbReference>
<dbReference type="GO" id="GO:0004672">
    <property type="term" value="F:protein kinase activity"/>
    <property type="evidence" value="ECO:0007669"/>
    <property type="project" value="InterPro"/>
</dbReference>
<evidence type="ECO:0000256" key="1">
    <source>
        <dbReference type="SAM" id="MobiDB-lite"/>
    </source>
</evidence>
<dbReference type="PANTHER" id="PTHR45756">
    <property type="entry name" value="PALMITOYLTRANSFERASE"/>
    <property type="match status" value="1"/>
</dbReference>
<feature type="compositionally biased region" description="Polar residues" evidence="1">
    <location>
        <begin position="521"/>
        <end position="542"/>
    </location>
</feature>
<evidence type="ECO:0000313" key="4">
    <source>
        <dbReference type="Proteomes" id="UP000266861"/>
    </source>
</evidence>
<dbReference type="InterPro" id="IPR053215">
    <property type="entry name" value="TKL_Ser/Thr_kinase"/>
</dbReference>
<dbReference type="Pfam" id="PF07714">
    <property type="entry name" value="PK_Tyr_Ser-Thr"/>
    <property type="match status" value="1"/>
</dbReference>
<dbReference type="Proteomes" id="UP000266861">
    <property type="component" value="Unassembled WGS sequence"/>
</dbReference>
<dbReference type="SUPFAM" id="SSF56112">
    <property type="entry name" value="Protein kinase-like (PK-like)"/>
    <property type="match status" value="1"/>
</dbReference>
<evidence type="ECO:0000313" key="3">
    <source>
        <dbReference type="EMBL" id="RHZ84043.1"/>
    </source>
</evidence>
<proteinExistence type="predicted"/>
<feature type="region of interest" description="Disordered" evidence="1">
    <location>
        <begin position="515"/>
        <end position="614"/>
    </location>
</feature>
<feature type="compositionally biased region" description="Gly residues" evidence="1">
    <location>
        <begin position="586"/>
        <end position="605"/>
    </location>
</feature>
<dbReference type="OrthoDB" id="10261027at2759"/>
<dbReference type="PROSITE" id="PS50011">
    <property type="entry name" value="PROTEIN_KINASE_DOM"/>
    <property type="match status" value="1"/>
</dbReference>
<gene>
    <name evidence="3" type="ORF">Glove_86g128</name>
</gene>